<dbReference type="EMBL" id="CAADHB010000002">
    <property type="protein sequence ID" value="VFK77800.1"/>
    <property type="molecule type" value="Genomic_DNA"/>
</dbReference>
<organism evidence="3">
    <name type="scientific">Candidatus Kentrum sp. SD</name>
    <dbReference type="NCBI Taxonomy" id="2126332"/>
    <lineage>
        <taxon>Bacteria</taxon>
        <taxon>Pseudomonadati</taxon>
        <taxon>Pseudomonadota</taxon>
        <taxon>Gammaproteobacteria</taxon>
        <taxon>Candidatus Kentrum</taxon>
    </lineage>
</organism>
<dbReference type="EMBL" id="CAADFR010000002">
    <property type="protein sequence ID" value="VFK36477.1"/>
    <property type="molecule type" value="Genomic_DNA"/>
</dbReference>
<accession>A0A450YC60</accession>
<reference evidence="3" key="1">
    <citation type="submission" date="2019-02" db="EMBL/GenBank/DDBJ databases">
        <authorList>
            <person name="Gruber-Vodicka R. H."/>
            <person name="Seah K. B. B."/>
        </authorList>
    </citation>
    <scope>NUCLEOTIDE SEQUENCE</scope>
    <source>
        <strain evidence="4">BECK_S127</strain>
        <strain evidence="3">BECK_S1320</strain>
        <strain evidence="2">BECK_S1321</strain>
    </source>
</reference>
<name>A0A450YC60_9GAMM</name>
<evidence type="ECO:0000313" key="2">
    <source>
        <dbReference type="EMBL" id="VFK36477.1"/>
    </source>
</evidence>
<evidence type="ECO:0000313" key="4">
    <source>
        <dbReference type="EMBL" id="VFK77800.1"/>
    </source>
</evidence>
<gene>
    <name evidence="4" type="ORF">BECKSD772D_GA0070982_100214</name>
    <name evidence="3" type="ORF">BECKSD772E_GA0070983_100215</name>
    <name evidence="2" type="ORF">BECKSD772F_GA0070984_100215</name>
</gene>
<dbReference type="EMBL" id="CAADFU010000002">
    <property type="protein sequence ID" value="VFK39132.1"/>
    <property type="molecule type" value="Genomic_DNA"/>
</dbReference>
<sequence length="195" mass="21204">MANQEATQTAITAKYYAGVAFDIAGKEIALNPSTAINEIKYEGLECALTGGRVDLGEVSQIFDNVLHGLGVKEDDFSWKKLKSTTKGIPIIESAADLLGDANLCIEEFYLKLPATHKRNVKNPNDATQDMELSKTTAPKKAPTQYTVGLSMIWDTQGTDADGKREGHLFGNIYLKGLYFKVEKSGPDPKQSAQSS</sequence>
<evidence type="ECO:0000256" key="1">
    <source>
        <dbReference type="SAM" id="MobiDB-lite"/>
    </source>
</evidence>
<feature type="region of interest" description="Disordered" evidence="1">
    <location>
        <begin position="120"/>
        <end position="139"/>
    </location>
</feature>
<dbReference type="AlphaFoldDB" id="A0A450YC60"/>
<protein>
    <submittedName>
        <fullName evidence="3">Uncharacterized protein</fullName>
    </submittedName>
</protein>
<evidence type="ECO:0000313" key="3">
    <source>
        <dbReference type="EMBL" id="VFK39132.1"/>
    </source>
</evidence>
<proteinExistence type="predicted"/>